<accession>A0A7G6YA34</accession>
<gene>
    <name evidence="6" type="ORF">F1C12_09560</name>
</gene>
<evidence type="ECO:0000256" key="2">
    <source>
        <dbReference type="ARBA" id="ARBA00023125"/>
    </source>
</evidence>
<dbReference type="Proteomes" id="UP000515511">
    <property type="component" value="Chromosome"/>
</dbReference>
<feature type="DNA-binding region" description="H-T-H motif" evidence="4">
    <location>
        <begin position="40"/>
        <end position="59"/>
    </location>
</feature>
<proteinExistence type="predicted"/>
<evidence type="ECO:0000259" key="5">
    <source>
        <dbReference type="PROSITE" id="PS50977"/>
    </source>
</evidence>
<dbReference type="SUPFAM" id="SSF48498">
    <property type="entry name" value="Tetracyclin repressor-like, C-terminal domain"/>
    <property type="match status" value="1"/>
</dbReference>
<dbReference type="SUPFAM" id="SSF46689">
    <property type="entry name" value="Homeodomain-like"/>
    <property type="match status" value="1"/>
</dbReference>
<dbReference type="InterPro" id="IPR009057">
    <property type="entry name" value="Homeodomain-like_sf"/>
</dbReference>
<dbReference type="GO" id="GO:0003700">
    <property type="term" value="F:DNA-binding transcription factor activity"/>
    <property type="evidence" value="ECO:0007669"/>
    <property type="project" value="TreeGrafter"/>
</dbReference>
<dbReference type="PROSITE" id="PS50977">
    <property type="entry name" value="HTH_TETR_2"/>
    <property type="match status" value="1"/>
</dbReference>
<protein>
    <submittedName>
        <fullName evidence="6">TetR family transcriptional regulator</fullName>
    </submittedName>
</protein>
<name>A0A7G6YA34_9MICO</name>
<dbReference type="AlphaFoldDB" id="A0A7G6YA34"/>
<dbReference type="Gene3D" id="1.10.357.10">
    <property type="entry name" value="Tetracycline Repressor, domain 2"/>
    <property type="match status" value="1"/>
</dbReference>
<dbReference type="RefSeq" id="WP_185278510.1">
    <property type="nucleotide sequence ID" value="NZ_CP043641.1"/>
</dbReference>
<evidence type="ECO:0000256" key="4">
    <source>
        <dbReference type="PROSITE-ProRule" id="PRU00335"/>
    </source>
</evidence>
<keyword evidence="1" id="KW-0805">Transcription regulation</keyword>
<keyword evidence="2 4" id="KW-0238">DNA-binding</keyword>
<dbReference type="EMBL" id="CP043641">
    <property type="protein sequence ID" value="QNE35349.1"/>
    <property type="molecule type" value="Genomic_DNA"/>
</dbReference>
<evidence type="ECO:0000313" key="7">
    <source>
        <dbReference type="Proteomes" id="UP000515511"/>
    </source>
</evidence>
<feature type="domain" description="HTH tetR-type" evidence="5">
    <location>
        <begin position="17"/>
        <end position="77"/>
    </location>
</feature>
<organism evidence="6 7">
    <name type="scientific">Leifsonia shinshuensis</name>
    <dbReference type="NCBI Taxonomy" id="150026"/>
    <lineage>
        <taxon>Bacteria</taxon>
        <taxon>Bacillati</taxon>
        <taxon>Actinomycetota</taxon>
        <taxon>Actinomycetes</taxon>
        <taxon>Micrococcales</taxon>
        <taxon>Microbacteriaceae</taxon>
        <taxon>Leifsonia</taxon>
    </lineage>
</organism>
<dbReference type="GO" id="GO:0000976">
    <property type="term" value="F:transcription cis-regulatory region binding"/>
    <property type="evidence" value="ECO:0007669"/>
    <property type="project" value="TreeGrafter"/>
</dbReference>
<evidence type="ECO:0000313" key="6">
    <source>
        <dbReference type="EMBL" id="QNE35349.1"/>
    </source>
</evidence>
<dbReference type="InterPro" id="IPR050109">
    <property type="entry name" value="HTH-type_TetR-like_transc_reg"/>
</dbReference>
<reference evidence="7" key="1">
    <citation type="submission" date="2019-09" db="EMBL/GenBank/DDBJ databases">
        <title>Antimicrobial potential of Antarctic Bacteria.</title>
        <authorList>
            <person name="Benaud N."/>
            <person name="Edwards R.J."/>
            <person name="Ferrari B.C."/>
        </authorList>
    </citation>
    <scope>NUCLEOTIDE SEQUENCE [LARGE SCALE GENOMIC DNA]</scope>
    <source>
        <strain evidence="7">INR9</strain>
    </source>
</reference>
<dbReference type="PANTHER" id="PTHR30055:SF234">
    <property type="entry name" value="HTH-TYPE TRANSCRIPTIONAL REGULATOR BETI"/>
    <property type="match status" value="1"/>
</dbReference>
<keyword evidence="3" id="KW-0804">Transcription</keyword>
<sequence>MAQTTAAATQVRRKEREDRRQEILETSAAIALSEGLGRVTARRVAERVGVRPGLVTHYFAAVDELLASAFSLLVIADREALNERASEHSTPIAQMKAILAAYTSSDRDRMGLLWLDAWRQAADRQQLREAVIAQMELDNVNLAGVIDAGITSGDFNVSGSRVAAMRILALLDGQVAASAVRVALAGSSLDYPAVEEMVVAGAERELGLAPGTLA</sequence>
<dbReference type="KEGG" id="lse:F1C12_09560"/>
<dbReference type="Pfam" id="PF00440">
    <property type="entry name" value="TetR_N"/>
    <property type="match status" value="1"/>
</dbReference>
<dbReference type="InterPro" id="IPR036271">
    <property type="entry name" value="Tet_transcr_reg_TetR-rel_C_sf"/>
</dbReference>
<evidence type="ECO:0000256" key="1">
    <source>
        <dbReference type="ARBA" id="ARBA00023015"/>
    </source>
</evidence>
<dbReference type="InterPro" id="IPR001647">
    <property type="entry name" value="HTH_TetR"/>
</dbReference>
<dbReference type="PANTHER" id="PTHR30055">
    <property type="entry name" value="HTH-TYPE TRANSCRIPTIONAL REGULATOR RUTR"/>
    <property type="match status" value="1"/>
</dbReference>
<evidence type="ECO:0000256" key="3">
    <source>
        <dbReference type="ARBA" id="ARBA00023163"/>
    </source>
</evidence>